<dbReference type="PATRIC" id="fig|652.5.peg.1781"/>
<dbReference type="InterPro" id="IPR006508">
    <property type="entry name" value="PsdUridine_synth_RluA-like"/>
</dbReference>
<dbReference type="RefSeq" id="WP_060585525.1">
    <property type="nucleotide sequence ID" value="NZ_CP013067.1"/>
</dbReference>
<dbReference type="GO" id="GO:0140098">
    <property type="term" value="F:catalytic activity, acting on RNA"/>
    <property type="evidence" value="ECO:0007669"/>
    <property type="project" value="UniProtKB-ARBA"/>
</dbReference>
<evidence type="ECO:0000259" key="2">
    <source>
        <dbReference type="Pfam" id="PF00849"/>
    </source>
</evidence>
<reference evidence="4" key="1">
    <citation type="submission" date="2015-10" db="EMBL/GenBank/DDBJ databases">
        <title>Complete Genome Sequence of Aeromonas schubertii strain WL1483.</title>
        <authorList>
            <person name="Liu L."/>
        </authorList>
    </citation>
    <scope>NUCLEOTIDE SEQUENCE [LARGE SCALE GENOMIC DNA]</scope>
    <source>
        <strain evidence="4">WL1483</strain>
    </source>
</reference>
<dbReference type="InterPro" id="IPR006224">
    <property type="entry name" value="PsdUridine_synth_RluA-like_CS"/>
</dbReference>
<dbReference type="GO" id="GO:0003723">
    <property type="term" value="F:RNA binding"/>
    <property type="evidence" value="ECO:0007669"/>
    <property type="project" value="InterPro"/>
</dbReference>
<dbReference type="PANTHER" id="PTHR21600:SF87">
    <property type="entry name" value="RNA PSEUDOURIDYLATE SYNTHASE DOMAIN-CONTAINING PROTEIN 1"/>
    <property type="match status" value="1"/>
</dbReference>
<accession>A0A0S2SCZ8</accession>
<dbReference type="SUPFAM" id="SSF55120">
    <property type="entry name" value="Pseudouridine synthase"/>
    <property type="match status" value="1"/>
</dbReference>
<dbReference type="Pfam" id="PF00849">
    <property type="entry name" value="PseudoU_synth_2"/>
    <property type="match status" value="1"/>
</dbReference>
<proteinExistence type="inferred from homology"/>
<dbReference type="GO" id="GO:0000455">
    <property type="term" value="P:enzyme-directed rRNA pseudouridine synthesis"/>
    <property type="evidence" value="ECO:0007669"/>
    <property type="project" value="TreeGrafter"/>
</dbReference>
<dbReference type="PROSITE" id="PS01129">
    <property type="entry name" value="PSI_RLU"/>
    <property type="match status" value="1"/>
</dbReference>
<dbReference type="AlphaFoldDB" id="A0A0S2SCZ8"/>
<dbReference type="Gene3D" id="3.30.2350.10">
    <property type="entry name" value="Pseudouridine synthase"/>
    <property type="match status" value="1"/>
</dbReference>
<dbReference type="GO" id="GO:0009982">
    <property type="term" value="F:pseudouridine synthase activity"/>
    <property type="evidence" value="ECO:0007669"/>
    <property type="project" value="InterPro"/>
</dbReference>
<evidence type="ECO:0000313" key="4">
    <source>
        <dbReference type="Proteomes" id="UP000058114"/>
    </source>
</evidence>
<dbReference type="PANTHER" id="PTHR21600">
    <property type="entry name" value="MITOCHONDRIAL RNA PSEUDOURIDINE SYNTHASE"/>
    <property type="match status" value="1"/>
</dbReference>
<dbReference type="CDD" id="cd02869">
    <property type="entry name" value="PseudoU_synth_RluA_like"/>
    <property type="match status" value="1"/>
</dbReference>
<evidence type="ECO:0000313" key="3">
    <source>
        <dbReference type="EMBL" id="ALP39589.1"/>
    </source>
</evidence>
<protein>
    <submittedName>
        <fullName evidence="3">Pseudouridine synthase</fullName>
    </submittedName>
</protein>
<dbReference type="InterPro" id="IPR050188">
    <property type="entry name" value="RluA_PseudoU_synthase"/>
</dbReference>
<dbReference type="EMBL" id="CP013067">
    <property type="protein sequence ID" value="ALP39589.1"/>
    <property type="molecule type" value="Genomic_DNA"/>
</dbReference>
<dbReference type="InterPro" id="IPR006145">
    <property type="entry name" value="PsdUridine_synth_RsuA/RluA"/>
</dbReference>
<gene>
    <name evidence="3" type="ORF">WL1483_4378</name>
</gene>
<comment type="similarity">
    <text evidence="1">Belongs to the pseudouridine synthase RluA family.</text>
</comment>
<organism evidence="3 4">
    <name type="scientific">Aeromonas schubertii</name>
    <dbReference type="NCBI Taxonomy" id="652"/>
    <lineage>
        <taxon>Bacteria</taxon>
        <taxon>Pseudomonadati</taxon>
        <taxon>Pseudomonadota</taxon>
        <taxon>Gammaproteobacteria</taxon>
        <taxon>Aeromonadales</taxon>
        <taxon>Aeromonadaceae</taxon>
        <taxon>Aeromonas</taxon>
    </lineage>
</organism>
<evidence type="ECO:0000256" key="1">
    <source>
        <dbReference type="ARBA" id="ARBA00010876"/>
    </source>
</evidence>
<sequence length="214" mass="23947">MFRELVRHPDFLLIDKGPGIGMHEEDGAPGIVTLVREATGLELYPVHRLDKMTSGLLLLARHPQANRALSQGFAERRMKKQYLALSDRRPLKKQGLIRGDMKKGRGGSWMLTRTLDNPAISRFDSTLVREGLRLFRIRPETGKTHQIRVALKSVGAPILGDERYGGTPAERGYLHAWRLGFEHGGETFDFVSSPEWGALFVLPETRAAIEALAP</sequence>
<dbReference type="NCBIfam" id="TIGR01621">
    <property type="entry name" value="RluA-like"/>
    <property type="match status" value="1"/>
</dbReference>
<name>A0A0S2SCZ8_9GAMM</name>
<feature type="domain" description="Pseudouridine synthase RsuA/RluA-like" evidence="2">
    <location>
        <begin position="11"/>
        <end position="152"/>
    </location>
</feature>
<dbReference type="KEGG" id="asr:WL1483_4378"/>
<dbReference type="Proteomes" id="UP000058114">
    <property type="component" value="Chromosome"/>
</dbReference>
<dbReference type="InterPro" id="IPR020103">
    <property type="entry name" value="PsdUridine_synth_cat_dom_sf"/>
</dbReference>
<reference evidence="3 4" key="2">
    <citation type="journal article" date="2016" name="Genome Announc.">
        <title>Complete Genome Sequence of the Highly Virulent Aeromonas schubertii Strain WL1483, Isolated from Diseased Snakehead Fish (Channa argus) in China.</title>
        <authorList>
            <person name="Liu L."/>
            <person name="Li N."/>
            <person name="Zhang D."/>
            <person name="Fu X."/>
            <person name="Shi C."/>
            <person name="Lin Q."/>
            <person name="Hao G."/>
        </authorList>
    </citation>
    <scope>NUCLEOTIDE SEQUENCE [LARGE SCALE GENOMIC DNA]</scope>
    <source>
        <strain evidence="3 4">WL1483</strain>
    </source>
</reference>